<proteinExistence type="inferred from homology"/>
<evidence type="ECO:0000256" key="3">
    <source>
        <dbReference type="ARBA" id="ARBA00022692"/>
    </source>
</evidence>
<feature type="transmembrane region" description="Helical" evidence="6">
    <location>
        <begin position="399"/>
        <end position="423"/>
    </location>
</feature>
<dbReference type="InterPro" id="IPR036259">
    <property type="entry name" value="MFS_trans_sf"/>
</dbReference>
<feature type="transmembrane region" description="Helical" evidence="6">
    <location>
        <begin position="150"/>
        <end position="172"/>
    </location>
</feature>
<dbReference type="InterPro" id="IPR050360">
    <property type="entry name" value="MFS_Sugar_Transporters"/>
</dbReference>
<evidence type="ECO:0000256" key="5">
    <source>
        <dbReference type="ARBA" id="ARBA00023136"/>
    </source>
</evidence>
<keyword evidence="3 6" id="KW-0812">Transmembrane</keyword>
<evidence type="ECO:0000256" key="1">
    <source>
        <dbReference type="ARBA" id="ARBA00004141"/>
    </source>
</evidence>
<organism evidence="8 9">
    <name type="scientific">Zasmidium cellare</name>
    <name type="common">Wine cellar mold</name>
    <name type="synonym">Racodium cellare</name>
    <dbReference type="NCBI Taxonomy" id="395010"/>
    <lineage>
        <taxon>Eukaryota</taxon>
        <taxon>Fungi</taxon>
        <taxon>Dikarya</taxon>
        <taxon>Ascomycota</taxon>
        <taxon>Pezizomycotina</taxon>
        <taxon>Dothideomycetes</taxon>
        <taxon>Dothideomycetidae</taxon>
        <taxon>Mycosphaerellales</taxon>
        <taxon>Mycosphaerellaceae</taxon>
        <taxon>Zasmidium</taxon>
    </lineage>
</organism>
<dbReference type="Gene3D" id="1.20.1250.20">
    <property type="entry name" value="MFS general substrate transporter like domains"/>
    <property type="match status" value="1"/>
</dbReference>
<evidence type="ECO:0000256" key="2">
    <source>
        <dbReference type="ARBA" id="ARBA00010992"/>
    </source>
</evidence>
<feature type="transmembrane region" description="Helical" evidence="6">
    <location>
        <begin position="473"/>
        <end position="492"/>
    </location>
</feature>
<dbReference type="PANTHER" id="PTHR48022:SF2">
    <property type="entry name" value="PLASTIDIC GLUCOSE TRANSPORTER 4"/>
    <property type="match status" value="1"/>
</dbReference>
<sequence>MEEDKAAMTGQHLEDIHASDEKNEHTISTSPQEQGRVTGWLVALLSLIAIIPFICNFDVSFTGVALAMPSFNNTFGTKCTVSTTGAKSCSLTTTQQALIYIPYLFNAIGGGLAGLIGKFIGRRGCITVGSAFTIIGASAILGVQSELSHLIISKSVVGTGLGMLLAVGITYGAESTSAEKRDTLLALFNVGLCLGNMTTAAMAVGTSKFANTDDWQWKTMVAVQIPLGVLLGSGIWLFPESPRWLIEKGKDEKAREAFSKFSGEDAHSETMTRRIETIHFHLAEGRAVQKETSWLDLYRGTDLRRTLISGFLLTALALCGTQFVVPYTALFLKDLHIASSWINNVIVASCIVGGSLVAPFTLTVFGCRRSLITGFGVMSASMIVFSAVSTGLGSGHHTAQIVLVVCFCIWTFVLGSCVGASVWQLSVDMHTGRLRTYGQASTTITYQLFGFAAGFWTPYMLGVDYGDMGTNVGYFYFAVDLVLGVIAFLAVPETSRLSLEEMDDYFASGKPAWTTSYRRNKAVHVE</sequence>
<keyword evidence="9" id="KW-1185">Reference proteome</keyword>
<comment type="caution">
    <text evidence="8">The sequence shown here is derived from an EMBL/GenBank/DDBJ whole genome shotgun (WGS) entry which is preliminary data.</text>
</comment>
<comment type="similarity">
    <text evidence="2">Belongs to the major facilitator superfamily. Sugar transporter (TC 2.A.1.1) family.</text>
</comment>
<dbReference type="SUPFAM" id="SSF103473">
    <property type="entry name" value="MFS general substrate transporter"/>
    <property type="match status" value="1"/>
</dbReference>
<dbReference type="InterPro" id="IPR005828">
    <property type="entry name" value="MFS_sugar_transport-like"/>
</dbReference>
<dbReference type="InterPro" id="IPR020846">
    <property type="entry name" value="MFS_dom"/>
</dbReference>
<evidence type="ECO:0000259" key="7">
    <source>
        <dbReference type="PROSITE" id="PS50850"/>
    </source>
</evidence>
<name>A0ABR0EGT0_ZASCE</name>
<feature type="transmembrane region" description="Helical" evidence="6">
    <location>
        <begin position="40"/>
        <end position="68"/>
    </location>
</feature>
<evidence type="ECO:0000313" key="9">
    <source>
        <dbReference type="Proteomes" id="UP001305779"/>
    </source>
</evidence>
<feature type="domain" description="Major facilitator superfamily (MFS) profile" evidence="7">
    <location>
        <begin position="44"/>
        <end position="495"/>
    </location>
</feature>
<evidence type="ECO:0000256" key="6">
    <source>
        <dbReference type="SAM" id="Phobius"/>
    </source>
</evidence>
<dbReference type="Pfam" id="PF00083">
    <property type="entry name" value="Sugar_tr"/>
    <property type="match status" value="1"/>
</dbReference>
<feature type="transmembrane region" description="Helical" evidence="6">
    <location>
        <begin position="341"/>
        <end position="365"/>
    </location>
</feature>
<dbReference type="EMBL" id="JAXOVC010000006">
    <property type="protein sequence ID" value="KAK4500579.1"/>
    <property type="molecule type" value="Genomic_DNA"/>
</dbReference>
<feature type="transmembrane region" description="Helical" evidence="6">
    <location>
        <begin position="444"/>
        <end position="461"/>
    </location>
</feature>
<feature type="transmembrane region" description="Helical" evidence="6">
    <location>
        <begin position="217"/>
        <end position="238"/>
    </location>
</feature>
<keyword evidence="5 6" id="KW-0472">Membrane</keyword>
<dbReference type="PANTHER" id="PTHR48022">
    <property type="entry name" value="PLASTIDIC GLUCOSE TRANSPORTER 4"/>
    <property type="match status" value="1"/>
</dbReference>
<feature type="transmembrane region" description="Helical" evidence="6">
    <location>
        <begin position="372"/>
        <end position="393"/>
    </location>
</feature>
<dbReference type="Proteomes" id="UP001305779">
    <property type="component" value="Unassembled WGS sequence"/>
</dbReference>
<evidence type="ECO:0000313" key="8">
    <source>
        <dbReference type="EMBL" id="KAK4500579.1"/>
    </source>
</evidence>
<reference evidence="8 9" key="1">
    <citation type="journal article" date="2023" name="G3 (Bethesda)">
        <title>A chromosome-level genome assembly of Zasmidium syzygii isolated from banana leaves.</title>
        <authorList>
            <person name="van Westerhoven A.C."/>
            <person name="Mehrabi R."/>
            <person name="Talebi R."/>
            <person name="Steentjes M.B.F."/>
            <person name="Corcolon B."/>
            <person name="Chong P.A."/>
            <person name="Kema G.H.J."/>
            <person name="Seidl M.F."/>
        </authorList>
    </citation>
    <scope>NUCLEOTIDE SEQUENCE [LARGE SCALE GENOMIC DNA]</scope>
    <source>
        <strain evidence="8 9">P124</strain>
    </source>
</reference>
<protein>
    <recommendedName>
        <fullName evidence="7">Major facilitator superfamily (MFS) profile domain-containing protein</fullName>
    </recommendedName>
</protein>
<accession>A0ABR0EGT0</accession>
<evidence type="ECO:0000256" key="4">
    <source>
        <dbReference type="ARBA" id="ARBA00022989"/>
    </source>
</evidence>
<keyword evidence="4 6" id="KW-1133">Transmembrane helix</keyword>
<feature type="transmembrane region" description="Helical" evidence="6">
    <location>
        <begin position="307"/>
        <end position="329"/>
    </location>
</feature>
<feature type="transmembrane region" description="Helical" evidence="6">
    <location>
        <begin position="124"/>
        <end position="144"/>
    </location>
</feature>
<gene>
    <name evidence="8" type="ORF">PRZ48_008768</name>
</gene>
<feature type="transmembrane region" description="Helical" evidence="6">
    <location>
        <begin position="184"/>
        <end position="205"/>
    </location>
</feature>
<feature type="transmembrane region" description="Helical" evidence="6">
    <location>
        <begin position="97"/>
        <end position="117"/>
    </location>
</feature>
<comment type="subcellular location">
    <subcellularLocation>
        <location evidence="1">Membrane</location>
        <topology evidence="1">Multi-pass membrane protein</topology>
    </subcellularLocation>
</comment>
<dbReference type="PROSITE" id="PS50850">
    <property type="entry name" value="MFS"/>
    <property type="match status" value="1"/>
</dbReference>